<dbReference type="PROSITE" id="PS50109">
    <property type="entry name" value="HIS_KIN"/>
    <property type="match status" value="1"/>
</dbReference>
<evidence type="ECO:0000256" key="2">
    <source>
        <dbReference type="ARBA" id="ARBA00012438"/>
    </source>
</evidence>
<feature type="domain" description="Histidine kinase" evidence="7">
    <location>
        <begin position="293"/>
        <end position="495"/>
    </location>
</feature>
<keyword evidence="4" id="KW-0418">Kinase</keyword>
<evidence type="ECO:0000256" key="4">
    <source>
        <dbReference type="ARBA" id="ARBA00022777"/>
    </source>
</evidence>
<evidence type="ECO:0000256" key="5">
    <source>
        <dbReference type="ARBA" id="ARBA00023012"/>
    </source>
</evidence>
<dbReference type="CDD" id="cd00130">
    <property type="entry name" value="PAS"/>
    <property type="match status" value="1"/>
</dbReference>
<dbReference type="InterPro" id="IPR011006">
    <property type="entry name" value="CheY-like_superfamily"/>
</dbReference>
<evidence type="ECO:0000256" key="1">
    <source>
        <dbReference type="ARBA" id="ARBA00000085"/>
    </source>
</evidence>
<dbReference type="InterPro" id="IPR003661">
    <property type="entry name" value="HisK_dim/P_dom"/>
</dbReference>
<dbReference type="PROSITE" id="PS50110">
    <property type="entry name" value="RESPONSE_REGULATORY"/>
    <property type="match status" value="1"/>
</dbReference>
<dbReference type="InterPro" id="IPR003594">
    <property type="entry name" value="HATPase_dom"/>
</dbReference>
<keyword evidence="12" id="KW-1185">Reference proteome</keyword>
<dbReference type="InterPro" id="IPR036890">
    <property type="entry name" value="HATPase_C_sf"/>
</dbReference>
<dbReference type="Gene3D" id="3.40.50.2300">
    <property type="match status" value="1"/>
</dbReference>
<dbReference type="InterPro" id="IPR036097">
    <property type="entry name" value="HisK_dim/P_sf"/>
</dbReference>
<comment type="caution">
    <text evidence="11">The sequence shown here is derived from an EMBL/GenBank/DDBJ whole genome shotgun (WGS) entry which is preliminary data.</text>
</comment>
<dbReference type="SMART" id="SM00387">
    <property type="entry name" value="HATPase_c"/>
    <property type="match status" value="1"/>
</dbReference>
<feature type="domain" description="PAC" evidence="10">
    <location>
        <begin position="230"/>
        <end position="282"/>
    </location>
</feature>
<dbReference type="Pfam" id="PF02518">
    <property type="entry name" value="HATPase_c"/>
    <property type="match status" value="1"/>
</dbReference>
<accession>A0ABD5ZHN0</accession>
<dbReference type="SUPFAM" id="SSF47384">
    <property type="entry name" value="Homodimeric domain of signal transducing histidine kinase"/>
    <property type="match status" value="1"/>
</dbReference>
<dbReference type="CDD" id="cd00075">
    <property type="entry name" value="HATPase"/>
    <property type="match status" value="1"/>
</dbReference>
<dbReference type="EMBL" id="JBHTAA010000005">
    <property type="protein sequence ID" value="MFC7204804.1"/>
    <property type="molecule type" value="Genomic_DNA"/>
</dbReference>
<dbReference type="NCBIfam" id="TIGR00229">
    <property type="entry name" value="sensory_box"/>
    <property type="match status" value="1"/>
</dbReference>
<evidence type="ECO:0000259" key="7">
    <source>
        <dbReference type="PROSITE" id="PS50109"/>
    </source>
</evidence>
<dbReference type="PROSITE" id="PS50113">
    <property type="entry name" value="PAC"/>
    <property type="match status" value="1"/>
</dbReference>
<keyword evidence="5" id="KW-0902">Two-component regulatory system</keyword>
<dbReference type="CDD" id="cd00082">
    <property type="entry name" value="HisKA"/>
    <property type="match status" value="1"/>
</dbReference>
<protein>
    <recommendedName>
        <fullName evidence="2">histidine kinase</fullName>
        <ecNumber evidence="2">2.7.13.3</ecNumber>
    </recommendedName>
</protein>
<feature type="domain" description="PAS" evidence="9">
    <location>
        <begin position="164"/>
        <end position="224"/>
    </location>
</feature>
<dbReference type="RefSeq" id="WP_390224810.1">
    <property type="nucleotide sequence ID" value="NZ_JBHTAA010000005.1"/>
</dbReference>
<dbReference type="Proteomes" id="UP001596481">
    <property type="component" value="Unassembled WGS sequence"/>
</dbReference>
<dbReference type="Gene3D" id="3.30.565.10">
    <property type="entry name" value="Histidine kinase-like ATPase, C-terminal domain"/>
    <property type="match status" value="1"/>
</dbReference>
<evidence type="ECO:0000313" key="12">
    <source>
        <dbReference type="Proteomes" id="UP001596481"/>
    </source>
</evidence>
<evidence type="ECO:0000259" key="10">
    <source>
        <dbReference type="PROSITE" id="PS50113"/>
    </source>
</evidence>
<feature type="domain" description="Response regulatory" evidence="8">
    <location>
        <begin position="14"/>
        <end position="130"/>
    </location>
</feature>
<dbReference type="InterPro" id="IPR035965">
    <property type="entry name" value="PAS-like_dom_sf"/>
</dbReference>
<dbReference type="InterPro" id="IPR050736">
    <property type="entry name" value="Sensor_HK_Regulatory"/>
</dbReference>
<proteinExistence type="predicted"/>
<dbReference type="PROSITE" id="PS50112">
    <property type="entry name" value="PAS"/>
    <property type="match status" value="1"/>
</dbReference>
<dbReference type="InterPro" id="IPR000014">
    <property type="entry name" value="PAS"/>
</dbReference>
<dbReference type="Pfam" id="PF00989">
    <property type="entry name" value="PAS"/>
    <property type="match status" value="1"/>
</dbReference>
<dbReference type="Gene3D" id="1.10.287.130">
    <property type="match status" value="1"/>
</dbReference>
<dbReference type="InterPro" id="IPR000700">
    <property type="entry name" value="PAS-assoc_C"/>
</dbReference>
<dbReference type="SUPFAM" id="SSF55874">
    <property type="entry name" value="ATPase domain of HSP90 chaperone/DNA topoisomerase II/histidine kinase"/>
    <property type="match status" value="1"/>
</dbReference>
<evidence type="ECO:0000313" key="11">
    <source>
        <dbReference type="EMBL" id="MFC7204804.1"/>
    </source>
</evidence>
<dbReference type="InterPro" id="IPR001789">
    <property type="entry name" value="Sig_transdc_resp-reg_receiver"/>
</dbReference>
<dbReference type="EC" id="2.7.13.3" evidence="2"/>
<dbReference type="GO" id="GO:0000160">
    <property type="term" value="P:phosphorelay signal transduction system"/>
    <property type="evidence" value="ECO:0007669"/>
    <property type="project" value="UniProtKB-KW"/>
</dbReference>
<gene>
    <name evidence="11" type="ORF">ACFQJC_14900</name>
</gene>
<dbReference type="SMART" id="SM00388">
    <property type="entry name" value="HisKA"/>
    <property type="match status" value="1"/>
</dbReference>
<dbReference type="Gene3D" id="3.30.450.20">
    <property type="entry name" value="PAS domain"/>
    <property type="match status" value="1"/>
</dbReference>
<sequence length="501" mass="55220">MYVEDVVDSDDTIRVLLVTDDDAYGDRIERCLTATADRIVTDRLDSDRVSERLSERIVDCVVVDGDLRGPSALTVVRAVRRGDASLPVVLLLGTDADELVQQTLDVERPVAYVSKETDTAAFDLLSRRIESVVQASRRLNEQSHTQMWYRTVVEHSHVGLFALEDGRVAFVNDYLARLLGTDSETLVGQHAFGESPEFLDYVHIDDRQQFSTEIAAMADDLRGGTPADHYEFEVRVVQDDTGVVQWLTIYAIPVSDGGETTTVLGYVTDLTDRITHQLELAQQNARLEAFAHVLSHDIRGPLAVAQGWLKLARDSHDPAHFDRIDHAHTRITELVEDVLSLARDGTNARDETEVAVADAAAAAWEMCETESFDARCEISELPVVTGDVGQLKRIFENLFRNAIQHGTTDDESLVVRVGTLPSAGGFFVEDDGPGIPDEVRDDIFLPGVTTKNQGTETGLGLDIVTHIVDMNGWTIRVADGEAGGARFEVLFDPLGDEYTSV</sequence>
<dbReference type="SUPFAM" id="SSF55785">
    <property type="entry name" value="PYP-like sensor domain (PAS domain)"/>
    <property type="match status" value="1"/>
</dbReference>
<keyword evidence="11" id="KW-0547">Nucleotide-binding</keyword>
<dbReference type="SMART" id="SM00091">
    <property type="entry name" value="PAS"/>
    <property type="match status" value="1"/>
</dbReference>
<dbReference type="AlphaFoldDB" id="A0ABD5ZHN0"/>
<dbReference type="InterPro" id="IPR013767">
    <property type="entry name" value="PAS_fold"/>
</dbReference>
<evidence type="ECO:0000259" key="8">
    <source>
        <dbReference type="PROSITE" id="PS50110"/>
    </source>
</evidence>
<dbReference type="SUPFAM" id="SSF52172">
    <property type="entry name" value="CheY-like"/>
    <property type="match status" value="1"/>
</dbReference>
<evidence type="ECO:0000256" key="6">
    <source>
        <dbReference type="PROSITE-ProRule" id="PRU00169"/>
    </source>
</evidence>
<keyword evidence="6" id="KW-0597">Phosphoprotein</keyword>
<evidence type="ECO:0000259" key="9">
    <source>
        <dbReference type="PROSITE" id="PS50112"/>
    </source>
</evidence>
<organism evidence="11 12">
    <name type="scientific">Haloferax namakaokahaiae</name>
    <dbReference type="NCBI Taxonomy" id="1748331"/>
    <lineage>
        <taxon>Archaea</taxon>
        <taxon>Methanobacteriati</taxon>
        <taxon>Methanobacteriota</taxon>
        <taxon>Stenosarchaea group</taxon>
        <taxon>Halobacteria</taxon>
        <taxon>Halobacteriales</taxon>
        <taxon>Haloferacaceae</taxon>
        <taxon>Haloferax</taxon>
    </lineage>
</organism>
<dbReference type="PANTHER" id="PTHR43711">
    <property type="entry name" value="TWO-COMPONENT HISTIDINE KINASE"/>
    <property type="match status" value="1"/>
</dbReference>
<name>A0ABD5ZHN0_9EURY</name>
<dbReference type="PANTHER" id="PTHR43711:SF1">
    <property type="entry name" value="HISTIDINE KINASE 1"/>
    <property type="match status" value="1"/>
</dbReference>
<dbReference type="GO" id="GO:0004673">
    <property type="term" value="F:protein histidine kinase activity"/>
    <property type="evidence" value="ECO:0007669"/>
    <property type="project" value="UniProtKB-EC"/>
</dbReference>
<keyword evidence="3" id="KW-0808">Transferase</keyword>
<feature type="modified residue" description="4-aspartylphosphate" evidence="6">
    <location>
        <position position="64"/>
    </location>
</feature>
<comment type="catalytic activity">
    <reaction evidence="1">
        <text>ATP + protein L-histidine = ADP + protein N-phospho-L-histidine.</text>
        <dbReference type="EC" id="2.7.13.3"/>
    </reaction>
</comment>
<keyword evidence="11" id="KW-0067">ATP-binding</keyword>
<reference evidence="11 12" key="1">
    <citation type="journal article" date="2019" name="Int. J. Syst. Evol. Microbiol.">
        <title>The Global Catalogue of Microorganisms (GCM) 10K type strain sequencing project: providing services to taxonomists for standard genome sequencing and annotation.</title>
        <authorList>
            <consortium name="The Broad Institute Genomics Platform"/>
            <consortium name="The Broad Institute Genome Sequencing Center for Infectious Disease"/>
            <person name="Wu L."/>
            <person name="Ma J."/>
        </authorList>
    </citation>
    <scope>NUCLEOTIDE SEQUENCE [LARGE SCALE GENOMIC DNA]</scope>
    <source>
        <strain evidence="11 12">DSM 29988</strain>
    </source>
</reference>
<dbReference type="InterPro" id="IPR005467">
    <property type="entry name" value="His_kinase_dom"/>
</dbReference>
<dbReference type="GO" id="GO:0005524">
    <property type="term" value="F:ATP binding"/>
    <property type="evidence" value="ECO:0007669"/>
    <property type="project" value="UniProtKB-KW"/>
</dbReference>
<evidence type="ECO:0000256" key="3">
    <source>
        <dbReference type="ARBA" id="ARBA00022679"/>
    </source>
</evidence>
<dbReference type="Pfam" id="PF00512">
    <property type="entry name" value="HisKA"/>
    <property type="match status" value="1"/>
</dbReference>